<dbReference type="Pfam" id="PF13676">
    <property type="entry name" value="TIR_2"/>
    <property type="match status" value="1"/>
</dbReference>
<proteinExistence type="predicted"/>
<dbReference type="EMBL" id="LHXN01000074">
    <property type="protein sequence ID" value="KXA92155.1"/>
    <property type="molecule type" value="Genomic_DNA"/>
</dbReference>
<comment type="caution">
    <text evidence="2">The sequence shown here is derived from an EMBL/GenBank/DDBJ whole genome shotgun (WGS) entry which is preliminary data.</text>
</comment>
<dbReference type="GO" id="GO:0050135">
    <property type="term" value="F:NADP+ nucleosidase activity"/>
    <property type="evidence" value="ECO:0007669"/>
    <property type="project" value="InterPro"/>
</dbReference>
<dbReference type="InterPro" id="IPR000157">
    <property type="entry name" value="TIR_dom"/>
</dbReference>
<keyword evidence="3" id="KW-1185">Reference proteome</keyword>
<evidence type="ECO:0000313" key="3">
    <source>
        <dbReference type="Proteomes" id="UP000070373"/>
    </source>
</evidence>
<dbReference type="Gene3D" id="3.40.50.10140">
    <property type="entry name" value="Toll/interleukin-1 receptor homology (TIR) domain"/>
    <property type="match status" value="1"/>
</dbReference>
<accession>A0A133UDA1</accession>
<feature type="domain" description="TIR" evidence="1">
    <location>
        <begin position="3"/>
        <end position="82"/>
    </location>
</feature>
<name>A0A133UDA1_9EURY</name>
<protein>
    <recommendedName>
        <fullName evidence="1">TIR domain-containing protein</fullName>
    </recommendedName>
</protein>
<dbReference type="Proteomes" id="UP000070373">
    <property type="component" value="Unassembled WGS sequence"/>
</dbReference>
<dbReference type="InterPro" id="IPR035897">
    <property type="entry name" value="Toll_tir_struct_dom_sf"/>
</dbReference>
<dbReference type="AlphaFoldDB" id="A0A133UDA1"/>
<gene>
    <name evidence="2" type="ORF">AKJ64_03885</name>
</gene>
<evidence type="ECO:0000259" key="1">
    <source>
        <dbReference type="Pfam" id="PF13676"/>
    </source>
</evidence>
<reference evidence="2 3" key="1">
    <citation type="journal article" date="2016" name="Sci. Rep.">
        <title>Metabolic traits of an uncultured archaeal lineage -MSBL1- from brine pools of the Red Sea.</title>
        <authorList>
            <person name="Mwirichia R."/>
            <person name="Alam I."/>
            <person name="Rashid M."/>
            <person name="Vinu M."/>
            <person name="Ba-Alawi W."/>
            <person name="Anthony Kamau A."/>
            <person name="Kamanda Ngugi D."/>
            <person name="Goker M."/>
            <person name="Klenk H.P."/>
            <person name="Bajic V."/>
            <person name="Stingl U."/>
        </authorList>
    </citation>
    <scope>NUCLEOTIDE SEQUENCE [LARGE SCALE GENOMIC DNA]</scope>
    <source>
        <strain evidence="2">SCGC-AAA259E17</strain>
    </source>
</reference>
<organism evidence="2 3">
    <name type="scientific">candidate division MSBL1 archaeon SCGC-AAA259E17</name>
    <dbReference type="NCBI Taxonomy" id="1698263"/>
    <lineage>
        <taxon>Archaea</taxon>
        <taxon>Methanobacteriati</taxon>
        <taxon>Methanobacteriota</taxon>
        <taxon>candidate division MSBL1</taxon>
    </lineage>
</organism>
<evidence type="ECO:0000313" key="2">
    <source>
        <dbReference type="EMBL" id="KXA92155.1"/>
    </source>
</evidence>
<sequence>MKVFISHSGKNTELVNKVQRALRNVSVDPLFAEFEPDEFPPFRKIERMMRSSEAAFLLLTPEIKATEHTQNWVSYEVGLAQAFDKNLYVFEKRNRTQRFPVPYLTHYYLYDPAKSTEISVLEEAAKEVEESGKVGSWFPGMIIGALLGAPFGRRGILAGGTAGATMGEIADEGQASYTVNVKCPRASCRIEFELFAELFDGFTFDCPSCRQEMKISLR</sequence>